<reference evidence="1" key="1">
    <citation type="journal article" date="2007" name="PLoS Biol.">
        <title>Rate of evolution in brain-expressed genes in humans and other primates.</title>
        <authorList>
            <person name="Wang H.-Y."/>
            <person name="Chien H.-C."/>
            <person name="Osada N."/>
            <person name="Hashimoto K."/>
            <person name="Sugano S."/>
            <person name="Gojobori T."/>
            <person name="Chou C.-K."/>
            <person name="Tsai S.-F."/>
            <person name="Wu C.-I."/>
            <person name="Shen C.-K.J."/>
        </authorList>
    </citation>
    <scope>NUCLEOTIDE SEQUENCE</scope>
</reference>
<protein>
    <submittedName>
        <fullName evidence="1">Macaca fascicularis brain cDNA clone: QflA-18802, similar to human polymerase (DNA-directed), delta 3, accessory subunit(POLD3), mRNA, RefSeq: NM_006591.1</fullName>
    </submittedName>
</protein>
<dbReference type="EMBL" id="AB172583">
    <property type="protein sequence ID" value="BAE89645.1"/>
    <property type="molecule type" value="mRNA"/>
</dbReference>
<sequence>MMRQRKLKTKKKKGEESNFLNLIAVKMKSSQTLLGLVKLSHHPHLLLRLHLLNQCQRLSLNLLLSRAQVEKTKENENAY</sequence>
<evidence type="ECO:0000313" key="1">
    <source>
        <dbReference type="EMBL" id="BAE89645.1"/>
    </source>
</evidence>
<organism evidence="1">
    <name type="scientific">Macaca fascicularis</name>
    <name type="common">Crab-eating macaque</name>
    <name type="synonym">Cynomolgus monkey</name>
    <dbReference type="NCBI Taxonomy" id="9541"/>
    <lineage>
        <taxon>Eukaryota</taxon>
        <taxon>Metazoa</taxon>
        <taxon>Chordata</taxon>
        <taxon>Craniata</taxon>
        <taxon>Vertebrata</taxon>
        <taxon>Euteleostomi</taxon>
        <taxon>Mammalia</taxon>
        <taxon>Eutheria</taxon>
        <taxon>Euarchontoglires</taxon>
        <taxon>Primates</taxon>
        <taxon>Haplorrhini</taxon>
        <taxon>Catarrhini</taxon>
        <taxon>Cercopithecidae</taxon>
        <taxon>Cercopithecinae</taxon>
        <taxon>Macaca</taxon>
    </lineage>
</organism>
<accession>I7GMX1</accession>
<proteinExistence type="evidence at transcript level"/>
<name>I7GMX1_MACFA</name>
<dbReference type="AlphaFoldDB" id="I7GMX1"/>